<keyword evidence="1" id="KW-0732">Signal</keyword>
<protein>
    <recommendedName>
        <fullName evidence="4">Secreted protein</fullName>
    </recommendedName>
</protein>
<gene>
    <name evidence="2" type="ORF">GCM10023353_33110</name>
</gene>
<name>A0ABP9D1J9_9ACTN</name>
<feature type="signal peptide" evidence="1">
    <location>
        <begin position="1"/>
        <end position="27"/>
    </location>
</feature>
<dbReference type="RefSeq" id="WP_200175778.1">
    <property type="nucleotide sequence ID" value="NZ_BAABKQ010000001.1"/>
</dbReference>
<evidence type="ECO:0008006" key="4">
    <source>
        <dbReference type="Google" id="ProtNLM"/>
    </source>
</evidence>
<accession>A0ABP9D1J9</accession>
<evidence type="ECO:0000256" key="1">
    <source>
        <dbReference type="SAM" id="SignalP"/>
    </source>
</evidence>
<organism evidence="2 3">
    <name type="scientific">Tomitella cavernea</name>
    <dbReference type="NCBI Taxonomy" id="1387982"/>
    <lineage>
        <taxon>Bacteria</taxon>
        <taxon>Bacillati</taxon>
        <taxon>Actinomycetota</taxon>
        <taxon>Actinomycetes</taxon>
        <taxon>Mycobacteriales</taxon>
        <taxon>Tomitella</taxon>
    </lineage>
</organism>
<proteinExistence type="predicted"/>
<evidence type="ECO:0000313" key="3">
    <source>
        <dbReference type="Proteomes" id="UP001500839"/>
    </source>
</evidence>
<reference evidence="3" key="1">
    <citation type="journal article" date="2019" name="Int. J. Syst. Evol. Microbiol.">
        <title>The Global Catalogue of Microorganisms (GCM) 10K type strain sequencing project: providing services to taxonomists for standard genome sequencing and annotation.</title>
        <authorList>
            <consortium name="The Broad Institute Genomics Platform"/>
            <consortium name="The Broad Institute Genome Sequencing Center for Infectious Disease"/>
            <person name="Wu L."/>
            <person name="Ma J."/>
        </authorList>
    </citation>
    <scope>NUCLEOTIDE SEQUENCE [LARGE SCALE GENOMIC DNA]</scope>
    <source>
        <strain evidence="3">JCM 18542</strain>
    </source>
</reference>
<evidence type="ECO:0000313" key="2">
    <source>
        <dbReference type="EMBL" id="GAA4822082.1"/>
    </source>
</evidence>
<sequence length="241" mass="24320">MKTLRMGAGIAAAAAAAMVAAPAVANAADAPTVDVNVNVSELTATNTGATTKVTFAPGTPSNGETCMGPIVLQGQLTEQQIDQISDTAISGDDTGVDPGQFTAVLPDGLKSALESAGLYTSLLNYMAQGDESKLDMLLSSMFSVVNAPLNGMISDVDLPDGMTYSDGSNTFTYTLDADDKYTAIGECFTGETTGEGDDAVTTITDADLYILTIGYSADTNTGGDNTGGGSLGSLFGSLSGS</sequence>
<keyword evidence="3" id="KW-1185">Reference proteome</keyword>
<dbReference type="Proteomes" id="UP001500839">
    <property type="component" value="Unassembled WGS sequence"/>
</dbReference>
<dbReference type="EMBL" id="BAABKQ010000001">
    <property type="protein sequence ID" value="GAA4822082.1"/>
    <property type="molecule type" value="Genomic_DNA"/>
</dbReference>
<feature type="chain" id="PRO_5045516792" description="Secreted protein" evidence="1">
    <location>
        <begin position="28"/>
        <end position="241"/>
    </location>
</feature>
<comment type="caution">
    <text evidence="2">The sequence shown here is derived from an EMBL/GenBank/DDBJ whole genome shotgun (WGS) entry which is preliminary data.</text>
</comment>